<comment type="caution">
    <text evidence="2">The sequence shown here is derived from an EMBL/GenBank/DDBJ whole genome shotgun (WGS) entry which is preliminary data.</text>
</comment>
<protein>
    <submittedName>
        <fullName evidence="2">Uncharacterized protein</fullName>
    </submittedName>
</protein>
<proteinExistence type="predicted"/>
<gene>
    <name evidence="2" type="ORF">IHQ68_08065</name>
</gene>
<evidence type="ECO:0000313" key="2">
    <source>
        <dbReference type="EMBL" id="MDR4306570.1"/>
    </source>
</evidence>
<evidence type="ECO:0000256" key="1">
    <source>
        <dbReference type="SAM" id="MobiDB-lite"/>
    </source>
</evidence>
<accession>A0ABU1DEN0</accession>
<dbReference type="Proteomes" id="UP001181622">
    <property type="component" value="Unassembled WGS sequence"/>
</dbReference>
<dbReference type="RefSeq" id="WP_309390556.1">
    <property type="nucleotide sequence ID" value="NZ_JADBEO010000013.1"/>
</dbReference>
<organism evidence="2 3">
    <name type="scientific">Chelatococcus sambhunathii</name>
    <dbReference type="NCBI Taxonomy" id="363953"/>
    <lineage>
        <taxon>Bacteria</taxon>
        <taxon>Pseudomonadati</taxon>
        <taxon>Pseudomonadota</taxon>
        <taxon>Alphaproteobacteria</taxon>
        <taxon>Hyphomicrobiales</taxon>
        <taxon>Chelatococcaceae</taxon>
        <taxon>Chelatococcus</taxon>
    </lineage>
</organism>
<sequence length="161" mass="17533">MTCQIANVRLWQAVVVQAIADATTMGDHARKDREQARAWLMQPNGDLEEVCVNAALDPRTVRAEAARLIAEADMKPKRGKKVAQIIHYDGLSLTIAEWAERSGISANTLHQRVRNGWPVERMLTEHAQLSGRGQRKSGGGYLPTSVDRLGTGGGSSAQDCS</sequence>
<feature type="region of interest" description="Disordered" evidence="1">
    <location>
        <begin position="128"/>
        <end position="161"/>
    </location>
</feature>
<keyword evidence="3" id="KW-1185">Reference proteome</keyword>
<dbReference type="EMBL" id="JADBEO010000013">
    <property type="protein sequence ID" value="MDR4306570.1"/>
    <property type="molecule type" value="Genomic_DNA"/>
</dbReference>
<name>A0ABU1DEN0_9HYPH</name>
<evidence type="ECO:0000313" key="3">
    <source>
        <dbReference type="Proteomes" id="UP001181622"/>
    </source>
</evidence>
<reference evidence="2" key="1">
    <citation type="submission" date="2020-10" db="EMBL/GenBank/DDBJ databases">
        <authorList>
            <person name="Abbas A."/>
            <person name="Razzaq R."/>
            <person name="Waqas M."/>
            <person name="Abbas N."/>
            <person name="Nielsen T.K."/>
            <person name="Hansen L.H."/>
            <person name="Hussain S."/>
            <person name="Shahid M."/>
        </authorList>
    </citation>
    <scope>NUCLEOTIDE SEQUENCE</scope>
    <source>
        <strain evidence="2">S14</strain>
    </source>
</reference>